<dbReference type="EMBL" id="SSMQ01000052">
    <property type="protein sequence ID" value="TKC99869.1"/>
    <property type="molecule type" value="Genomic_DNA"/>
</dbReference>
<dbReference type="RefSeq" id="WP_136933670.1">
    <property type="nucleotide sequence ID" value="NZ_SSMQ01000052.1"/>
</dbReference>
<dbReference type="OrthoDB" id="5482830at2"/>
<sequence length="527" mass="57276">MEGAMFCDRKGNGFRLGRRGLGSPVSLALVAGLLSSLVTTGALADEPHSATEPRVMQEPGEVVNVIDAFDDGDPFDIAISLGFQYSTKSAKIQRETNIFGPGLTSGGFTSNLLNVASYSEQTSRLIPRVDIGLYKDLALYFRTPIILNNSRELTDLDGSSNVQNVVLAGAPGEQLFGLPFTSPERSGLEYLAVGIDTSAFMNQARDRTKPTLLFGVEGRFALGTPMHACNPNAPSGQVQCAHPSDINRNGQSDLANEGIGIGERDAGVTRGTIGLEVHTLVSKRIKYLEPYGGFSALFEFQQQDSDYGLTDLEGSLVNRPPIRGTMTLGLMIIPWENREKFGRLTFDLRVQGTYTSEGRDYSEIFDALGSSSANSMRQPQWAKYRRNPAYDENAPAGMRQPISIIDEGSQKTYVTGLTDVQQYASIRGQASVTWQASEYVKFNLGFGFTHDQKHGITGDQPCNPTFKDDIGQSGPCKSGNELNVGEFVSATGIPNPNYRPTINAVGRRFWVSDSNTFDVFASGVVMF</sequence>
<dbReference type="Proteomes" id="UP000309215">
    <property type="component" value="Unassembled WGS sequence"/>
</dbReference>
<evidence type="ECO:0000313" key="1">
    <source>
        <dbReference type="EMBL" id="TKC99869.1"/>
    </source>
</evidence>
<gene>
    <name evidence="1" type="ORF">E8A74_36255</name>
</gene>
<name>A0A4U1IYV6_9BACT</name>
<reference evidence="1 2" key="1">
    <citation type="submission" date="2019-04" db="EMBL/GenBank/DDBJ databases">
        <authorList>
            <person name="Li Y."/>
            <person name="Wang J."/>
        </authorList>
    </citation>
    <scope>NUCLEOTIDE SEQUENCE [LARGE SCALE GENOMIC DNA]</scope>
    <source>
        <strain evidence="1 2">DSM 14668</strain>
    </source>
</reference>
<organism evidence="1 2">
    <name type="scientific">Polyangium fumosum</name>
    <dbReference type="NCBI Taxonomy" id="889272"/>
    <lineage>
        <taxon>Bacteria</taxon>
        <taxon>Pseudomonadati</taxon>
        <taxon>Myxococcota</taxon>
        <taxon>Polyangia</taxon>
        <taxon>Polyangiales</taxon>
        <taxon>Polyangiaceae</taxon>
        <taxon>Polyangium</taxon>
    </lineage>
</organism>
<evidence type="ECO:0000313" key="2">
    <source>
        <dbReference type="Proteomes" id="UP000309215"/>
    </source>
</evidence>
<keyword evidence="2" id="KW-1185">Reference proteome</keyword>
<proteinExistence type="predicted"/>
<accession>A0A4U1IYV6</accession>
<protein>
    <submittedName>
        <fullName evidence="1">Uncharacterized protein</fullName>
    </submittedName>
</protein>
<comment type="caution">
    <text evidence="1">The sequence shown here is derived from an EMBL/GenBank/DDBJ whole genome shotgun (WGS) entry which is preliminary data.</text>
</comment>
<dbReference type="AlphaFoldDB" id="A0A4U1IYV6"/>